<organism evidence="3 4">
    <name type="scientific">Mycolicibacterium fortuitum</name>
    <name type="common">Mycobacterium fortuitum</name>
    <dbReference type="NCBI Taxonomy" id="1766"/>
    <lineage>
        <taxon>Bacteria</taxon>
        <taxon>Bacillati</taxon>
        <taxon>Actinomycetota</taxon>
        <taxon>Actinomycetes</taxon>
        <taxon>Mycobacteriales</taxon>
        <taxon>Mycobacteriaceae</taxon>
        <taxon>Mycolicibacterium</taxon>
    </lineage>
</organism>
<dbReference type="InterPro" id="IPR001647">
    <property type="entry name" value="HTH_TetR"/>
</dbReference>
<sequence length="229" mass="24662">MRSRGWSGNPPASDADAIDRILDVVDAILDEGTAPVRIVDVASALGVTRPTVYRYFPSTETLLLGAAMRSANGFLDQLAEHISDLTDPAAAVVEGIAFAVESLGSNQQIRKLLTGAPDSGDAVSLTSDTPRAFGQSMLQRLGVDWQAHGFNETALNTLAEIGLRVVHSLLVDPGEPRRTGPELRRFIAQWIGPTLVYPRIARAVTTVEPLIAHHRPDLDPLNFVVVQGR</sequence>
<keyword evidence="1" id="KW-0238">DNA-binding</keyword>
<protein>
    <submittedName>
        <fullName evidence="3">Transcriptional regulator</fullName>
    </submittedName>
</protein>
<evidence type="ECO:0000313" key="3">
    <source>
        <dbReference type="EMBL" id="STZ74212.1"/>
    </source>
</evidence>
<feature type="domain" description="HTH tetR-type" evidence="2">
    <location>
        <begin position="30"/>
        <end position="64"/>
    </location>
</feature>
<dbReference type="SUPFAM" id="SSF46689">
    <property type="entry name" value="Homeodomain-like"/>
    <property type="match status" value="1"/>
</dbReference>
<evidence type="ECO:0000313" key="4">
    <source>
        <dbReference type="Proteomes" id="UP000255389"/>
    </source>
</evidence>
<dbReference type="AlphaFoldDB" id="A0A378UCV8"/>
<dbReference type="Proteomes" id="UP000255389">
    <property type="component" value="Unassembled WGS sequence"/>
</dbReference>
<dbReference type="Gene3D" id="1.10.357.10">
    <property type="entry name" value="Tetracycline Repressor, domain 2"/>
    <property type="match status" value="1"/>
</dbReference>
<gene>
    <name evidence="3" type="ORF">NCTC1542_01762</name>
</gene>
<reference evidence="3 4" key="1">
    <citation type="submission" date="2018-06" db="EMBL/GenBank/DDBJ databases">
        <authorList>
            <consortium name="Pathogen Informatics"/>
            <person name="Doyle S."/>
        </authorList>
    </citation>
    <scope>NUCLEOTIDE SEQUENCE [LARGE SCALE GENOMIC DNA]</scope>
    <source>
        <strain evidence="3 4">NCTC1542</strain>
    </source>
</reference>
<dbReference type="Pfam" id="PF00440">
    <property type="entry name" value="TetR_N"/>
    <property type="match status" value="1"/>
</dbReference>
<proteinExistence type="predicted"/>
<dbReference type="GO" id="GO:0003677">
    <property type="term" value="F:DNA binding"/>
    <property type="evidence" value="ECO:0007669"/>
    <property type="project" value="UniProtKB-KW"/>
</dbReference>
<name>A0A378UCV8_MYCFO</name>
<evidence type="ECO:0000259" key="2">
    <source>
        <dbReference type="Pfam" id="PF00440"/>
    </source>
</evidence>
<dbReference type="EMBL" id="UGQY01000001">
    <property type="protein sequence ID" value="STZ74212.1"/>
    <property type="molecule type" value="Genomic_DNA"/>
</dbReference>
<accession>A0A378UCV8</accession>
<evidence type="ECO:0000256" key="1">
    <source>
        <dbReference type="ARBA" id="ARBA00023125"/>
    </source>
</evidence>
<dbReference type="InterPro" id="IPR009057">
    <property type="entry name" value="Homeodomain-like_sf"/>
</dbReference>